<gene>
    <name evidence="2" type="ORF">JOF54_002950</name>
</gene>
<dbReference type="RefSeq" id="WP_210057224.1">
    <property type="nucleotide sequence ID" value="NZ_BAAAMH010000010.1"/>
</dbReference>
<keyword evidence="3" id="KW-1185">Reference proteome</keyword>
<evidence type="ECO:0000313" key="3">
    <source>
        <dbReference type="Proteomes" id="UP000758168"/>
    </source>
</evidence>
<dbReference type="EMBL" id="JAGIOB010000001">
    <property type="protein sequence ID" value="MBP2418028.1"/>
    <property type="molecule type" value="Genomic_DNA"/>
</dbReference>
<accession>A0ABS4ZAE5</accession>
<proteinExistence type="predicted"/>
<feature type="region of interest" description="Disordered" evidence="1">
    <location>
        <begin position="83"/>
        <end position="114"/>
    </location>
</feature>
<name>A0ABS4ZAE5_9ACTN</name>
<sequence>MDEAALPAWHQALAYAVTGVRFEDLGRQDRPDLESLAALLRPRLGVQVDLAELTRAHPLPPDLAEGLGPAQLGSAVAELRRRLSGPPPAVVADPRPLSADERRLLQDVPPHHGV</sequence>
<evidence type="ECO:0000313" key="2">
    <source>
        <dbReference type="EMBL" id="MBP2418028.1"/>
    </source>
</evidence>
<organism evidence="2 3">
    <name type="scientific">Microlunatus capsulatus</name>
    <dbReference type="NCBI Taxonomy" id="99117"/>
    <lineage>
        <taxon>Bacteria</taxon>
        <taxon>Bacillati</taxon>
        <taxon>Actinomycetota</taxon>
        <taxon>Actinomycetes</taxon>
        <taxon>Propionibacteriales</taxon>
        <taxon>Propionibacteriaceae</taxon>
        <taxon>Microlunatus</taxon>
    </lineage>
</organism>
<dbReference type="Proteomes" id="UP000758168">
    <property type="component" value="Unassembled WGS sequence"/>
</dbReference>
<reference evidence="2 3" key="1">
    <citation type="submission" date="2021-03" db="EMBL/GenBank/DDBJ databases">
        <title>Sequencing the genomes of 1000 actinobacteria strains.</title>
        <authorList>
            <person name="Klenk H.-P."/>
        </authorList>
    </citation>
    <scope>NUCLEOTIDE SEQUENCE [LARGE SCALE GENOMIC DNA]</scope>
    <source>
        <strain evidence="2 3">DSM 12936</strain>
    </source>
</reference>
<comment type="caution">
    <text evidence="2">The sequence shown here is derived from an EMBL/GenBank/DDBJ whole genome shotgun (WGS) entry which is preliminary data.</text>
</comment>
<protein>
    <submittedName>
        <fullName evidence="2">Uncharacterized protein</fullName>
    </submittedName>
</protein>
<evidence type="ECO:0000256" key="1">
    <source>
        <dbReference type="SAM" id="MobiDB-lite"/>
    </source>
</evidence>